<feature type="compositionally biased region" description="Basic and acidic residues" evidence="1">
    <location>
        <begin position="274"/>
        <end position="302"/>
    </location>
</feature>
<feature type="region of interest" description="Disordered" evidence="1">
    <location>
        <begin position="256"/>
        <end position="302"/>
    </location>
</feature>
<feature type="region of interest" description="Disordered" evidence="1">
    <location>
        <begin position="23"/>
        <end position="171"/>
    </location>
</feature>
<feature type="compositionally biased region" description="Low complexity" evidence="1">
    <location>
        <begin position="126"/>
        <end position="171"/>
    </location>
</feature>
<evidence type="ECO:0000313" key="4">
    <source>
        <dbReference type="Proteomes" id="UP000828390"/>
    </source>
</evidence>
<feature type="chain" id="PRO_5039160987" evidence="2">
    <location>
        <begin position="24"/>
        <end position="640"/>
    </location>
</feature>
<dbReference type="SUPFAM" id="SSF49899">
    <property type="entry name" value="Concanavalin A-like lectins/glucanases"/>
    <property type="match status" value="1"/>
</dbReference>
<evidence type="ECO:0000256" key="1">
    <source>
        <dbReference type="SAM" id="MobiDB-lite"/>
    </source>
</evidence>
<dbReference type="AlphaFoldDB" id="A0A9D4MPS0"/>
<organism evidence="3 4">
    <name type="scientific">Dreissena polymorpha</name>
    <name type="common">Zebra mussel</name>
    <name type="synonym">Mytilus polymorpha</name>
    <dbReference type="NCBI Taxonomy" id="45954"/>
    <lineage>
        <taxon>Eukaryota</taxon>
        <taxon>Metazoa</taxon>
        <taxon>Spiralia</taxon>
        <taxon>Lophotrochozoa</taxon>
        <taxon>Mollusca</taxon>
        <taxon>Bivalvia</taxon>
        <taxon>Autobranchia</taxon>
        <taxon>Heteroconchia</taxon>
        <taxon>Euheterodonta</taxon>
        <taxon>Imparidentia</taxon>
        <taxon>Neoheterodontei</taxon>
        <taxon>Myida</taxon>
        <taxon>Dreissenoidea</taxon>
        <taxon>Dreissenidae</taxon>
        <taxon>Dreissena</taxon>
    </lineage>
</organism>
<feature type="compositionally biased region" description="Polar residues" evidence="1">
    <location>
        <begin position="23"/>
        <end position="41"/>
    </location>
</feature>
<dbReference type="EMBL" id="JAIWYP010000001">
    <property type="protein sequence ID" value="KAH3880253.1"/>
    <property type="molecule type" value="Genomic_DNA"/>
</dbReference>
<proteinExistence type="predicted"/>
<keyword evidence="4" id="KW-1185">Reference proteome</keyword>
<evidence type="ECO:0000313" key="3">
    <source>
        <dbReference type="EMBL" id="KAH3880253.1"/>
    </source>
</evidence>
<dbReference type="OrthoDB" id="6123800at2759"/>
<dbReference type="Proteomes" id="UP000828390">
    <property type="component" value="Unassembled WGS sequence"/>
</dbReference>
<gene>
    <name evidence="3" type="ORF">DPMN_004163</name>
</gene>
<name>A0A9D4MPS0_DREPO</name>
<accession>A0A9D4MPS0</accession>
<feature type="signal peptide" evidence="2">
    <location>
        <begin position="1"/>
        <end position="23"/>
    </location>
</feature>
<reference evidence="3" key="1">
    <citation type="journal article" date="2019" name="bioRxiv">
        <title>The Genome of the Zebra Mussel, Dreissena polymorpha: A Resource for Invasive Species Research.</title>
        <authorList>
            <person name="McCartney M.A."/>
            <person name="Auch B."/>
            <person name="Kono T."/>
            <person name="Mallez S."/>
            <person name="Zhang Y."/>
            <person name="Obille A."/>
            <person name="Becker A."/>
            <person name="Abrahante J.E."/>
            <person name="Garbe J."/>
            <person name="Badalamenti J.P."/>
            <person name="Herman A."/>
            <person name="Mangelson H."/>
            <person name="Liachko I."/>
            <person name="Sullivan S."/>
            <person name="Sone E.D."/>
            <person name="Koren S."/>
            <person name="Silverstein K.A.T."/>
            <person name="Beckman K.B."/>
            <person name="Gohl D.M."/>
        </authorList>
    </citation>
    <scope>NUCLEOTIDE SEQUENCE</scope>
    <source>
        <strain evidence="3">Duluth1</strain>
        <tissue evidence="3">Whole animal</tissue>
    </source>
</reference>
<evidence type="ECO:0000256" key="2">
    <source>
        <dbReference type="SAM" id="SignalP"/>
    </source>
</evidence>
<reference evidence="3" key="2">
    <citation type="submission" date="2020-11" db="EMBL/GenBank/DDBJ databases">
        <authorList>
            <person name="McCartney M.A."/>
            <person name="Auch B."/>
            <person name="Kono T."/>
            <person name="Mallez S."/>
            <person name="Becker A."/>
            <person name="Gohl D.M."/>
            <person name="Silverstein K.A.T."/>
            <person name="Koren S."/>
            <person name="Bechman K.B."/>
            <person name="Herman A."/>
            <person name="Abrahante J.E."/>
            <person name="Garbe J."/>
        </authorList>
    </citation>
    <scope>NUCLEOTIDE SEQUENCE</scope>
    <source>
        <strain evidence="3">Duluth1</strain>
        <tissue evidence="3">Whole animal</tissue>
    </source>
</reference>
<sequence length="640" mass="69660">MVSKSTLTLAVAVIVLYVYTTNAQPNPTSNVTADNTQPDQTGNGVGGDGGSPQEPRRRVVRRRRIKPQNNNGSSNTVPQETPVADETQAPPPADETPAPTVTRSDTVAPPVTRANELGPPVTRAEASAPPAARADAVSPPAARADAVAPPAARADTVAPPATRADAVSPPAARVDAVAPPVARADAVAPTRREPVRNVVSNAPSLTAASNAPVRTAVANGVPARNAVANANSVGGSGASAGAGGMSDAFFGSFFDDETTPISPAANEPPPTFDPNKKPGEKVMPKVDKSKAKDHEGLPCNETFREHDTIPSKYMMKYSEGFWDALDCPPTLGGSNLIWRQDLCSCGEELRAHDPNDWCAQMGYNPFPESPHKYIRRHFGTDAVMDCAASLVWSQEKCLCIFDPNVNERPIEQKVRFVCKKILHLEFEDNLTNSVQGYHVQPVELERRGTMPRIRYRKVPGSQEKAAMIVSQPLEFLSFRGNDFQLHVTYAISFKLSPHHVTKDNFMVLLSDECVGTQGARSRERKPSIVLAFQPSTQTFNLQFRTEQTDIDTNITGAVPDKDGWYKNVVYFEDQSVNLESNGKLLFKQPEVLGKIPQNRCPLFIGGRGQGFDRSQDFYGYLDNVYLVKDCKFHEANIKFL</sequence>
<protein>
    <submittedName>
        <fullName evidence="3">Uncharacterized protein</fullName>
    </submittedName>
</protein>
<dbReference type="InterPro" id="IPR013320">
    <property type="entry name" value="ConA-like_dom_sf"/>
</dbReference>
<feature type="compositionally biased region" description="Polar residues" evidence="1">
    <location>
        <begin position="67"/>
        <end position="79"/>
    </location>
</feature>
<keyword evidence="2" id="KW-0732">Signal</keyword>
<comment type="caution">
    <text evidence="3">The sequence shown here is derived from an EMBL/GenBank/DDBJ whole genome shotgun (WGS) entry which is preliminary data.</text>
</comment>